<protein>
    <submittedName>
        <fullName evidence="1">Uncharacterized protein</fullName>
    </submittedName>
</protein>
<reference evidence="1 2" key="1">
    <citation type="submission" date="2018-12" db="EMBL/GenBank/DDBJ databases">
        <title>Hymenobacter gummosus sp. nov., isolated from a spring.</title>
        <authorList>
            <person name="Nie L."/>
        </authorList>
    </citation>
    <scope>NUCLEOTIDE SEQUENCE [LARGE SCALE GENOMIC DNA]</scope>
    <source>
        <strain evidence="1 2">KCTC 52166</strain>
    </source>
</reference>
<accession>A0A431TUL7</accession>
<keyword evidence="2" id="KW-1185">Reference proteome</keyword>
<organism evidence="1 2">
    <name type="scientific">Hymenobacter gummosus</name>
    <dbReference type="NCBI Taxonomy" id="1776032"/>
    <lineage>
        <taxon>Bacteria</taxon>
        <taxon>Pseudomonadati</taxon>
        <taxon>Bacteroidota</taxon>
        <taxon>Cytophagia</taxon>
        <taxon>Cytophagales</taxon>
        <taxon>Hymenobacteraceae</taxon>
        <taxon>Hymenobacter</taxon>
    </lineage>
</organism>
<evidence type="ECO:0000313" key="1">
    <source>
        <dbReference type="EMBL" id="RTQ44957.1"/>
    </source>
</evidence>
<dbReference type="RefSeq" id="WP_126696272.1">
    <property type="nucleotide sequence ID" value="NZ_RXOF01000023.1"/>
</dbReference>
<dbReference type="EMBL" id="RXOF01000023">
    <property type="protein sequence ID" value="RTQ44957.1"/>
    <property type="molecule type" value="Genomic_DNA"/>
</dbReference>
<dbReference type="Proteomes" id="UP000282184">
    <property type="component" value="Unassembled WGS sequence"/>
</dbReference>
<evidence type="ECO:0000313" key="2">
    <source>
        <dbReference type="Proteomes" id="UP000282184"/>
    </source>
</evidence>
<sequence>MDSAGAEAADGLPDYLAPEKPVQSFEVLPGRDTLLYGAEGTVLWVPAYAFGAARPGAGPARPTDSLAGPVTLQLREFYSLPDILLHNLTTTSGTDVLETGGMLHLQAQTATGQPCALRPGKELLLRMPAARPLPGMQLYTGVPTARGVDWQRPVPALNRQRFREVGPQLRGTQAAFYQQLRRSLAFSAADVDRLLARPRSRAERQQLRSWTTSRRTRLLEFGRVTLGIDAQGRVTGVNVLGIRDEALRLALDATLRRQAPAFVPAALLGPLPPRKAHSNVLTEVPRRRRWVKAAPLPQVPVAGVWLFDLGFGRDGRVRFFGDDRSFVGQLSTPANAIRSFDTRQARQFLRQTPAGDLNATSVDSLGGYLFSAAGLGWINCDRSARFASQKRVQFGVETPAAGTRAVLVFRRVRGVVPGIGQDAGATRQLFYAAPEGEPATLVAFKRDKGITYLATRAVVLSEGVAPELSFRPVTPEELRAALAQLE</sequence>
<gene>
    <name evidence="1" type="ORF">EJV47_26680</name>
</gene>
<dbReference type="AlphaFoldDB" id="A0A431TUL7"/>
<proteinExistence type="predicted"/>
<comment type="caution">
    <text evidence="1">The sequence shown here is derived from an EMBL/GenBank/DDBJ whole genome shotgun (WGS) entry which is preliminary data.</text>
</comment>
<dbReference type="OrthoDB" id="1488726at2"/>
<name>A0A431TUL7_9BACT</name>